<name>A0A2A7B6H5_9FIRM</name>
<reference evidence="1 2" key="1">
    <citation type="journal article" date="2017" name="Front. Microbiol.">
        <title>New Insights into the Diversity of the Genus Faecalibacterium.</title>
        <authorList>
            <person name="Benevides L."/>
            <person name="Burman S."/>
            <person name="Martin R."/>
            <person name="Robert V."/>
            <person name="Thomas M."/>
            <person name="Miquel S."/>
            <person name="Chain F."/>
            <person name="Sokol H."/>
            <person name="Bermudez-Humaran L.G."/>
            <person name="Morrison M."/>
            <person name="Langella P."/>
            <person name="Azevedo V.A."/>
            <person name="Chatel J.M."/>
            <person name="Soares S."/>
        </authorList>
    </citation>
    <scope>NUCLEOTIDE SEQUENCE [LARGE SCALE GENOMIC DNA]</scope>
    <source>
        <strain evidence="1 2">AHMP21</strain>
    </source>
</reference>
<dbReference type="RefSeq" id="WP_097792826.1">
    <property type="nucleotide sequence ID" value="NZ_NOUV01000014.1"/>
</dbReference>
<comment type="caution">
    <text evidence="1">The sequence shown here is derived from an EMBL/GenBank/DDBJ whole genome shotgun (WGS) entry which is preliminary data.</text>
</comment>
<organism evidence="1 2">
    <name type="scientific">Faecalibacterium prausnitzii</name>
    <dbReference type="NCBI Taxonomy" id="853"/>
    <lineage>
        <taxon>Bacteria</taxon>
        <taxon>Bacillati</taxon>
        <taxon>Bacillota</taxon>
        <taxon>Clostridia</taxon>
        <taxon>Eubacteriales</taxon>
        <taxon>Oscillospiraceae</taxon>
        <taxon>Faecalibacterium</taxon>
    </lineage>
</organism>
<evidence type="ECO:0000313" key="1">
    <source>
        <dbReference type="EMBL" id="PDX87004.1"/>
    </source>
</evidence>
<protein>
    <submittedName>
        <fullName evidence="1">Uncharacterized protein</fullName>
    </submittedName>
</protein>
<evidence type="ECO:0000313" key="2">
    <source>
        <dbReference type="Proteomes" id="UP000220904"/>
    </source>
</evidence>
<gene>
    <name evidence="1" type="ORF">CHR60_09835</name>
</gene>
<dbReference type="Proteomes" id="UP000220904">
    <property type="component" value="Unassembled WGS sequence"/>
</dbReference>
<dbReference type="EMBL" id="NOUV01000014">
    <property type="protein sequence ID" value="PDX87004.1"/>
    <property type="molecule type" value="Genomic_DNA"/>
</dbReference>
<sequence>MSCEKCRSNEPHTFRREYSRDAKQMGRAMYNMLLNGPLDKSQAILTVQETRDACSYCRSLVEKDIRTLVFSCIPDVPDDEDDVSHEPTVGEVTL</sequence>
<proteinExistence type="predicted"/>
<accession>A0A2A7B6H5</accession>
<dbReference type="AlphaFoldDB" id="A0A2A7B6H5"/>